<protein>
    <submittedName>
        <fullName evidence="2">Signal-peptide-less P35 lipoprotein homolog</fullName>
    </submittedName>
</protein>
<evidence type="ECO:0000256" key="1">
    <source>
        <dbReference type="SAM" id="MobiDB-lite"/>
    </source>
</evidence>
<sequence>MKSKKDTKSKKGKFWKILAITGIFTVSAATPIALVSKYVIFKNSSNGNSNNNNNNGGGNTNPQNQTITPKLKSSINLSGSIDKIYSSQNSSDTKTLIAQEIKNNLDSAFENSEELKSVNNLNISVEGDFGDNSSWAGIEYSGTNGWSSTVSGNEVLYSTDLNTLNISSLNDLKYQLTDAKIKEILNASDSSKLKTNAEYTVKNKPGFTSNNLIHINVFEILGSSVKNLDLQIPYSSVNFNISNMQISVSGDNVQTTNATTTLNYNVAINTETNSTQIASRPTATASEISDVNKVLVKLGFAEIGSDNNVTLNQKALQEELGIYNVVFSNASIAPSGTTTDGQSGAYKISFDATPIANKGFVWEDGTSTAKSVSFDVNVDVGNITPDLNQTINLTGSVSKIFDTTTTSGTRKDTNTVIAEDIKANPENYFSNGSDLKTISDLAVTVNGNFPTSTWTGSPYETWKSTVTSTNVGIYSPSLPQLNISSLSDLKTKINQLGIYNVLLTSGLTYSGATFAFQNELGFTDDDLLHVCVRVTSTYGNVNVDLGIPLSSINLTVSALAVSVNGTGVQTLTNGNTNYTYNIGIDDTVNFTKPTTVSPLTEENKTNVNEALVSLGFATKNTNSNPNTYTLDSTKISKALGVYNCTFEGIAIQEDSANNYTITLKATPNANYNWDSGTNESRELTFKVDLASS</sequence>
<dbReference type="EMBL" id="BA000026">
    <property type="protein sequence ID" value="BAC44498.1"/>
    <property type="molecule type" value="Genomic_DNA"/>
</dbReference>
<dbReference type="Pfam" id="PF07668">
    <property type="entry name" value="MpPF1"/>
    <property type="match status" value="2"/>
</dbReference>
<dbReference type="AlphaFoldDB" id="Q8EV62"/>
<feature type="region of interest" description="Disordered" evidence="1">
    <location>
        <begin position="48"/>
        <end position="68"/>
    </location>
</feature>
<reference evidence="2 3" key="1">
    <citation type="journal article" date="2002" name="Nucleic Acids Res.">
        <title>The complete genomic sequence of Mycoplasma penetrans, an intracellular bacterial pathogen in humans.</title>
        <authorList>
            <person name="Sasaki Y."/>
            <person name="Ishikawa J."/>
            <person name="Yamashita A."/>
            <person name="Oshima K."/>
            <person name="Kenri T."/>
            <person name="Furuya K."/>
            <person name="Yoshino C."/>
            <person name="Horino A."/>
            <person name="Shiba T."/>
            <person name="Sasaki T."/>
            <person name="Hattori M."/>
        </authorList>
    </citation>
    <scope>NUCLEOTIDE SEQUENCE [LARGE SCALE GENOMIC DNA]</scope>
    <source>
        <strain evidence="2 3">HF-2</strain>
    </source>
</reference>
<dbReference type="RefSeq" id="WP_011077528.1">
    <property type="nucleotide sequence ID" value="NC_004432.1"/>
</dbReference>
<dbReference type="Proteomes" id="UP000002522">
    <property type="component" value="Chromosome"/>
</dbReference>
<name>Q8EV62_MALP2</name>
<proteinExistence type="predicted"/>
<dbReference type="KEGG" id="mpe:MYPE7050"/>
<evidence type="ECO:0000313" key="2">
    <source>
        <dbReference type="EMBL" id="BAC44498.1"/>
    </source>
</evidence>
<dbReference type="GO" id="GO:0016020">
    <property type="term" value="C:membrane"/>
    <property type="evidence" value="ECO:0007669"/>
    <property type="project" value="InterPro"/>
</dbReference>
<dbReference type="InParanoid" id="Q8EV62"/>
<keyword evidence="3" id="KW-1185">Reference proteome</keyword>
<organism evidence="2 3">
    <name type="scientific">Malacoplasma penetrans (strain HF-2)</name>
    <name type="common">Mycoplasma penetrans</name>
    <dbReference type="NCBI Taxonomy" id="272633"/>
    <lineage>
        <taxon>Bacteria</taxon>
        <taxon>Bacillati</taxon>
        <taxon>Mycoplasmatota</taxon>
        <taxon>Mycoplasmoidales</taxon>
        <taxon>Mycoplasmoidaceae</taxon>
        <taxon>Malacoplasma</taxon>
    </lineage>
</organism>
<dbReference type="HOGENOM" id="CLU_397842_0_0_14"/>
<evidence type="ECO:0000313" key="3">
    <source>
        <dbReference type="Proteomes" id="UP000002522"/>
    </source>
</evidence>
<keyword evidence="2" id="KW-0449">Lipoprotein</keyword>
<gene>
    <name evidence="2" type="ordered locus">MYPE7050</name>
</gene>
<dbReference type="InterPro" id="IPR011653">
    <property type="entry name" value="Lipoprotein_p35"/>
</dbReference>
<accession>Q8EV62</accession>